<dbReference type="InterPro" id="IPR050518">
    <property type="entry name" value="Rpo3/RPB3_RNA_Pol_subunit"/>
</dbReference>
<dbReference type="SUPFAM" id="SSF55257">
    <property type="entry name" value="RBP11-like subunits of RNA polymerase"/>
    <property type="match status" value="1"/>
</dbReference>
<evidence type="ECO:0000256" key="4">
    <source>
        <dbReference type="ARBA" id="ARBA00023163"/>
    </source>
</evidence>
<proteinExistence type="inferred from homology"/>
<dbReference type="SMART" id="SM00662">
    <property type="entry name" value="RPOLD"/>
    <property type="match status" value="1"/>
</dbReference>
<evidence type="ECO:0000313" key="10">
    <source>
        <dbReference type="EMBL" id="WZN65170.1"/>
    </source>
</evidence>
<feature type="region of interest" description="Disordered" evidence="8">
    <location>
        <begin position="153"/>
        <end position="176"/>
    </location>
</feature>
<dbReference type="PANTHER" id="PTHR11800">
    <property type="entry name" value="DNA-DIRECTED RNA POLYMERASE"/>
    <property type="match status" value="1"/>
</dbReference>
<keyword evidence="4" id="KW-0804">Transcription</keyword>
<dbReference type="HAMAP" id="MF_00320">
    <property type="entry name" value="RNApol_arch_Rpo3"/>
    <property type="match status" value="1"/>
</dbReference>
<dbReference type="Gene3D" id="2.170.120.12">
    <property type="entry name" value="DNA-directed RNA polymerase, insert domain"/>
    <property type="match status" value="1"/>
</dbReference>
<name>A0AAX4PFM7_9CHLO</name>
<dbReference type="GO" id="GO:0046983">
    <property type="term" value="F:protein dimerization activity"/>
    <property type="evidence" value="ECO:0007669"/>
    <property type="project" value="InterPro"/>
</dbReference>
<gene>
    <name evidence="10" type="ORF">HKI87_11g67270</name>
</gene>
<dbReference type="AlphaFoldDB" id="A0AAX4PFM7"/>
<evidence type="ECO:0000256" key="8">
    <source>
        <dbReference type="SAM" id="MobiDB-lite"/>
    </source>
</evidence>
<dbReference type="InterPro" id="IPR033901">
    <property type="entry name" value="RNAPI/III_AC40"/>
</dbReference>
<comment type="subcellular location">
    <subcellularLocation>
        <location evidence="1">Nucleus</location>
    </subcellularLocation>
</comment>
<dbReference type="PANTHER" id="PTHR11800:SF13">
    <property type="entry name" value="DNA-DIRECTED RNA POLYMERASES I AND III SUBUNIT RPAC1"/>
    <property type="match status" value="1"/>
</dbReference>
<feature type="compositionally biased region" description="Basic and acidic residues" evidence="8">
    <location>
        <begin position="165"/>
        <end position="176"/>
    </location>
</feature>
<dbReference type="PROSITE" id="PS00446">
    <property type="entry name" value="RNA_POL_D_30KD"/>
    <property type="match status" value="1"/>
</dbReference>
<dbReference type="Gene3D" id="3.30.1360.10">
    <property type="entry name" value="RNA polymerase, RBP11-like subunit"/>
    <property type="match status" value="1"/>
</dbReference>
<evidence type="ECO:0000256" key="6">
    <source>
        <dbReference type="ARBA" id="ARBA00025804"/>
    </source>
</evidence>
<dbReference type="GO" id="GO:0005736">
    <property type="term" value="C:RNA polymerase I complex"/>
    <property type="evidence" value="ECO:0007669"/>
    <property type="project" value="TreeGrafter"/>
</dbReference>
<evidence type="ECO:0000256" key="3">
    <source>
        <dbReference type="ARBA" id="ARBA00022478"/>
    </source>
</evidence>
<dbReference type="EMBL" id="CP151511">
    <property type="protein sequence ID" value="WZN65170.1"/>
    <property type="molecule type" value="Genomic_DNA"/>
</dbReference>
<dbReference type="InterPro" id="IPR036603">
    <property type="entry name" value="RBP11-like"/>
</dbReference>
<dbReference type="SUPFAM" id="SSF56553">
    <property type="entry name" value="Insert subdomain of RNA polymerase alpha subunit"/>
    <property type="match status" value="1"/>
</dbReference>
<evidence type="ECO:0000259" key="9">
    <source>
        <dbReference type="SMART" id="SM00662"/>
    </source>
</evidence>
<dbReference type="Proteomes" id="UP001472866">
    <property type="component" value="Chromosome 11"/>
</dbReference>
<dbReference type="InterPro" id="IPR001514">
    <property type="entry name" value="DNA-dir_RNA_pol_30-40kDasu_CS"/>
</dbReference>
<dbReference type="CDD" id="cd07032">
    <property type="entry name" value="RNAP_I_II_AC40"/>
    <property type="match status" value="1"/>
</dbReference>
<sequence length="400" mass="44216">MGKRKGSKGEKDGAPPSAMSQLDRDFAVSGLPDYLEAQRTRVFCGSESNTSAKYFGSAHTYSTKGFDNSQTWKEFERGLDIRIRRVDEADNTMEFDLVGVSPSFANALRRILISEVPTMAIEHVFFLNNTSTIPDEILAHRLGLIPIAADPTLFKSRSPPSQESGNEHQEDDRDQRNTIVLRLQARCSGRNPGGKHEGNEYGKVKSKDLKWLPGGSEIPEETGVRFTVSQDTLEEFERAPVRPVHDDILIAKLSSGQEIELEAHCTKGTGAEHAKWSPVATAWYRLCPEVVLLREVKGEKAEELLAKFEGLPKGVECPFEVVGGVARPREGPPDLMCLERIRALSGEEEWKDYVQLRKIKDHFIFTVESSGVLPPQDLLCTAIDILASKAGGLAAKLAEA</sequence>
<keyword evidence="3" id="KW-0240">DNA-directed RNA polymerase</keyword>
<dbReference type="GO" id="GO:0006351">
    <property type="term" value="P:DNA-templated transcription"/>
    <property type="evidence" value="ECO:0007669"/>
    <property type="project" value="InterPro"/>
</dbReference>
<evidence type="ECO:0000256" key="5">
    <source>
        <dbReference type="ARBA" id="ARBA00023242"/>
    </source>
</evidence>
<feature type="domain" description="DNA-directed RNA polymerase RpoA/D/Rpb3-type" evidence="9">
    <location>
        <begin position="92"/>
        <end position="396"/>
    </location>
</feature>
<evidence type="ECO:0000313" key="11">
    <source>
        <dbReference type="Proteomes" id="UP001472866"/>
    </source>
</evidence>
<dbReference type="GO" id="GO:0003899">
    <property type="term" value="F:DNA-directed RNA polymerase activity"/>
    <property type="evidence" value="ECO:0007669"/>
    <property type="project" value="InterPro"/>
</dbReference>
<accession>A0AAX4PFM7</accession>
<organism evidence="10 11">
    <name type="scientific">Chloropicon roscoffensis</name>
    <dbReference type="NCBI Taxonomy" id="1461544"/>
    <lineage>
        <taxon>Eukaryota</taxon>
        <taxon>Viridiplantae</taxon>
        <taxon>Chlorophyta</taxon>
        <taxon>Chloropicophyceae</taxon>
        <taxon>Chloropicales</taxon>
        <taxon>Chloropicaceae</taxon>
        <taxon>Chloropicon</taxon>
    </lineage>
</organism>
<keyword evidence="11" id="KW-1185">Reference proteome</keyword>
<protein>
    <recommendedName>
        <fullName evidence="2">DNA-directed RNA polymerases I and III subunit RPAC1</fullName>
    </recommendedName>
    <alternativeName>
        <fullName evidence="7">Plastid-encoded RNA polymerase subunit alpha</fullName>
    </alternativeName>
</protein>
<keyword evidence="5" id="KW-0539">Nucleus</keyword>
<dbReference type="InterPro" id="IPR036643">
    <property type="entry name" value="RNApol_insert_sf"/>
</dbReference>
<dbReference type="GO" id="GO:0005666">
    <property type="term" value="C:RNA polymerase III complex"/>
    <property type="evidence" value="ECO:0007669"/>
    <property type="project" value="TreeGrafter"/>
</dbReference>
<dbReference type="Pfam" id="PF01000">
    <property type="entry name" value="RNA_pol_A_bac"/>
    <property type="match status" value="1"/>
</dbReference>
<reference evidence="10 11" key="1">
    <citation type="submission" date="2024-03" db="EMBL/GenBank/DDBJ databases">
        <title>Complete genome sequence of the green alga Chloropicon roscoffensis RCC1871.</title>
        <authorList>
            <person name="Lemieux C."/>
            <person name="Pombert J.-F."/>
            <person name="Otis C."/>
            <person name="Turmel M."/>
        </authorList>
    </citation>
    <scope>NUCLEOTIDE SEQUENCE [LARGE SCALE GENOMIC DNA]</scope>
    <source>
        <strain evidence="10 11">RCC1871</strain>
    </source>
</reference>
<evidence type="ECO:0000256" key="2">
    <source>
        <dbReference type="ARBA" id="ARBA00022083"/>
    </source>
</evidence>
<comment type="similarity">
    <text evidence="6">Belongs to the archaeal Rpo3/eukaryotic RPB3 RNA polymerase subunit family.</text>
</comment>
<dbReference type="InterPro" id="IPR011262">
    <property type="entry name" value="DNA-dir_RNA_pol_insert"/>
</dbReference>
<dbReference type="Pfam" id="PF01193">
    <property type="entry name" value="RNA_pol_L"/>
    <property type="match status" value="1"/>
</dbReference>
<dbReference type="InterPro" id="IPR011263">
    <property type="entry name" value="DNA-dir_RNA_pol_RpoA/D/Rpb3"/>
</dbReference>
<dbReference type="InterPro" id="IPR022842">
    <property type="entry name" value="RNAP_Rpo3/Rpb3/RPAC1"/>
</dbReference>
<dbReference type="GO" id="GO:0003677">
    <property type="term" value="F:DNA binding"/>
    <property type="evidence" value="ECO:0007669"/>
    <property type="project" value="InterPro"/>
</dbReference>
<evidence type="ECO:0000256" key="7">
    <source>
        <dbReference type="ARBA" id="ARBA00031776"/>
    </source>
</evidence>
<feature type="region of interest" description="Disordered" evidence="8">
    <location>
        <begin position="1"/>
        <end position="22"/>
    </location>
</feature>
<evidence type="ECO:0000256" key="1">
    <source>
        <dbReference type="ARBA" id="ARBA00004123"/>
    </source>
</evidence>